<name>A0A653CE24_CALMS</name>
<accession>A0A653CE24</accession>
<dbReference type="AlphaFoldDB" id="A0A653CE24"/>
<proteinExistence type="predicted"/>
<evidence type="ECO:0000313" key="1">
    <source>
        <dbReference type="EMBL" id="VEN45614.1"/>
    </source>
</evidence>
<evidence type="ECO:0000313" key="2">
    <source>
        <dbReference type="Proteomes" id="UP000410492"/>
    </source>
</evidence>
<keyword evidence="2" id="KW-1185">Reference proteome</keyword>
<reference evidence="1 2" key="1">
    <citation type="submission" date="2019-01" db="EMBL/GenBank/DDBJ databases">
        <authorList>
            <person name="Sayadi A."/>
        </authorList>
    </citation>
    <scope>NUCLEOTIDE SEQUENCE [LARGE SCALE GENOMIC DNA]</scope>
</reference>
<dbReference type="EMBL" id="CAACVG010007468">
    <property type="protein sequence ID" value="VEN45614.1"/>
    <property type="molecule type" value="Genomic_DNA"/>
</dbReference>
<dbReference type="Proteomes" id="UP000410492">
    <property type="component" value="Unassembled WGS sequence"/>
</dbReference>
<protein>
    <submittedName>
        <fullName evidence="1">Uncharacterized protein</fullName>
    </submittedName>
</protein>
<sequence>MLILKSAKKMYMYIQLITTCYCNKYSIVNIALAKKCLNGYANFVTVKSKHYLAMIYINDTQNCLLTG</sequence>
<gene>
    <name evidence="1" type="ORF">CALMAC_LOCUS8011</name>
</gene>
<organism evidence="1 2">
    <name type="scientific">Callosobruchus maculatus</name>
    <name type="common">Southern cowpea weevil</name>
    <name type="synonym">Pulse bruchid</name>
    <dbReference type="NCBI Taxonomy" id="64391"/>
    <lineage>
        <taxon>Eukaryota</taxon>
        <taxon>Metazoa</taxon>
        <taxon>Ecdysozoa</taxon>
        <taxon>Arthropoda</taxon>
        <taxon>Hexapoda</taxon>
        <taxon>Insecta</taxon>
        <taxon>Pterygota</taxon>
        <taxon>Neoptera</taxon>
        <taxon>Endopterygota</taxon>
        <taxon>Coleoptera</taxon>
        <taxon>Polyphaga</taxon>
        <taxon>Cucujiformia</taxon>
        <taxon>Chrysomeloidea</taxon>
        <taxon>Chrysomelidae</taxon>
        <taxon>Bruchinae</taxon>
        <taxon>Bruchini</taxon>
        <taxon>Callosobruchus</taxon>
    </lineage>
</organism>